<comment type="caution">
    <text evidence="1">The sequence shown here is derived from an EMBL/GenBank/DDBJ whole genome shotgun (WGS) entry which is preliminary data.</text>
</comment>
<dbReference type="EMBL" id="CM047745">
    <property type="protein sequence ID" value="KAJ0025814.1"/>
    <property type="molecule type" value="Genomic_DNA"/>
</dbReference>
<sequence>MASPGSCLAEAYVLRKMQKEKMKKEERGKIEGVDSQDKNSSGCFLWKVKKVHSQVLTTDYSGKEVEQRDNEG</sequence>
<name>A0ACC0XX78_9ROSI</name>
<accession>A0ACC0XX78</accession>
<dbReference type="Proteomes" id="UP001163603">
    <property type="component" value="Chromosome 10"/>
</dbReference>
<evidence type="ECO:0000313" key="2">
    <source>
        <dbReference type="Proteomes" id="UP001163603"/>
    </source>
</evidence>
<organism evidence="1 2">
    <name type="scientific">Pistacia integerrima</name>
    <dbReference type="NCBI Taxonomy" id="434235"/>
    <lineage>
        <taxon>Eukaryota</taxon>
        <taxon>Viridiplantae</taxon>
        <taxon>Streptophyta</taxon>
        <taxon>Embryophyta</taxon>
        <taxon>Tracheophyta</taxon>
        <taxon>Spermatophyta</taxon>
        <taxon>Magnoliopsida</taxon>
        <taxon>eudicotyledons</taxon>
        <taxon>Gunneridae</taxon>
        <taxon>Pentapetalae</taxon>
        <taxon>rosids</taxon>
        <taxon>malvids</taxon>
        <taxon>Sapindales</taxon>
        <taxon>Anacardiaceae</taxon>
        <taxon>Pistacia</taxon>
    </lineage>
</organism>
<proteinExistence type="predicted"/>
<gene>
    <name evidence="1" type="ORF">Pint_08279</name>
</gene>
<keyword evidence="2" id="KW-1185">Reference proteome</keyword>
<protein>
    <submittedName>
        <fullName evidence="1">Uncharacterized protein</fullName>
    </submittedName>
</protein>
<evidence type="ECO:0000313" key="1">
    <source>
        <dbReference type="EMBL" id="KAJ0025814.1"/>
    </source>
</evidence>
<reference evidence="2" key="1">
    <citation type="journal article" date="2023" name="G3 (Bethesda)">
        <title>Genome assembly and association tests identify interacting loci associated with vigor, precocity, and sex in interspecific pistachio rootstocks.</title>
        <authorList>
            <person name="Palmer W."/>
            <person name="Jacygrad E."/>
            <person name="Sagayaradj S."/>
            <person name="Cavanaugh K."/>
            <person name="Han R."/>
            <person name="Bertier L."/>
            <person name="Beede B."/>
            <person name="Kafkas S."/>
            <person name="Golino D."/>
            <person name="Preece J."/>
            <person name="Michelmore R."/>
        </authorList>
    </citation>
    <scope>NUCLEOTIDE SEQUENCE [LARGE SCALE GENOMIC DNA]</scope>
</reference>